<dbReference type="InterPro" id="IPR032466">
    <property type="entry name" value="Metal_Hydrolase"/>
</dbReference>
<comment type="catalytic activity">
    <reaction evidence="6">
        <text>6-methylsalicylate + H(+) = 3-methylphenol + CO2</text>
        <dbReference type="Rhea" id="RHEA:23112"/>
        <dbReference type="ChEBI" id="CHEBI:15378"/>
        <dbReference type="ChEBI" id="CHEBI:16526"/>
        <dbReference type="ChEBI" id="CHEBI:17231"/>
        <dbReference type="ChEBI" id="CHEBI:36658"/>
        <dbReference type="EC" id="4.1.1.52"/>
    </reaction>
    <physiologicalReaction direction="left-to-right" evidence="6">
        <dbReference type="Rhea" id="RHEA:23113"/>
    </physiologicalReaction>
</comment>
<keyword evidence="4" id="KW-0862">Zinc</keyword>
<evidence type="ECO:0000256" key="7">
    <source>
        <dbReference type="ARBA" id="ARBA00038889"/>
    </source>
</evidence>
<dbReference type="SUPFAM" id="SSF51556">
    <property type="entry name" value="Metallo-dependent hydrolases"/>
    <property type="match status" value="1"/>
</dbReference>
<accession>A0AA39XAS2</accession>
<dbReference type="EC" id="4.1.1.52" evidence="7"/>
<dbReference type="GO" id="GO:0005829">
    <property type="term" value="C:cytosol"/>
    <property type="evidence" value="ECO:0007669"/>
    <property type="project" value="TreeGrafter"/>
</dbReference>
<feature type="domain" description="Amidohydrolase-related" evidence="9">
    <location>
        <begin position="25"/>
        <end position="331"/>
    </location>
</feature>
<dbReference type="EMBL" id="JAULSR010000002">
    <property type="protein sequence ID" value="KAK0630498.1"/>
    <property type="molecule type" value="Genomic_DNA"/>
</dbReference>
<dbReference type="Gene3D" id="3.20.20.140">
    <property type="entry name" value="Metal-dependent hydrolases"/>
    <property type="match status" value="1"/>
</dbReference>
<comment type="similarity">
    <text evidence="1">Belongs to the metallo-dependent hydrolases superfamily. ACMSD family.</text>
</comment>
<name>A0AA39XAS2_9PEZI</name>
<reference evidence="10" key="1">
    <citation type="submission" date="2023-06" db="EMBL/GenBank/DDBJ databases">
        <title>Genome-scale phylogeny and comparative genomics of the fungal order Sordariales.</title>
        <authorList>
            <consortium name="Lawrence Berkeley National Laboratory"/>
            <person name="Hensen N."/>
            <person name="Bonometti L."/>
            <person name="Westerberg I."/>
            <person name="Brannstrom I.O."/>
            <person name="Guillou S."/>
            <person name="Cros-Aarteil S."/>
            <person name="Calhoun S."/>
            <person name="Haridas S."/>
            <person name="Kuo A."/>
            <person name="Mondo S."/>
            <person name="Pangilinan J."/>
            <person name="Riley R."/>
            <person name="LaButti K."/>
            <person name="Andreopoulos B."/>
            <person name="Lipzen A."/>
            <person name="Chen C."/>
            <person name="Yanf M."/>
            <person name="Daum C."/>
            <person name="Ng V."/>
            <person name="Clum A."/>
            <person name="Steindorff A."/>
            <person name="Ohm R."/>
            <person name="Martin F."/>
            <person name="Silar P."/>
            <person name="Natvig D."/>
            <person name="Lalanne C."/>
            <person name="Gautier V."/>
            <person name="Ament-velasquez S.L."/>
            <person name="Kruys A."/>
            <person name="Hutchinson M.I."/>
            <person name="Powell A.J."/>
            <person name="Barry K."/>
            <person name="Miller A.N."/>
            <person name="Grigoriev I.V."/>
            <person name="Debuchy R."/>
            <person name="Gladieux P."/>
            <person name="Thoren M.H."/>
            <person name="Johannesson H."/>
        </authorList>
    </citation>
    <scope>NUCLEOTIDE SEQUENCE</scope>
    <source>
        <strain evidence="10">SMH3391-2</strain>
    </source>
</reference>
<protein>
    <recommendedName>
        <fullName evidence="7">6-methylsalicylate decarboxylase</fullName>
        <ecNumber evidence="7">4.1.1.52</ecNumber>
    </recommendedName>
</protein>
<dbReference type="PANTHER" id="PTHR21240">
    <property type="entry name" value="2-AMINO-3-CARBOXYLMUCONATE-6-SEMIALDEHYDE DECARBOXYLASE"/>
    <property type="match status" value="1"/>
</dbReference>
<evidence type="ECO:0000313" key="11">
    <source>
        <dbReference type="Proteomes" id="UP001174934"/>
    </source>
</evidence>
<dbReference type="InterPro" id="IPR032465">
    <property type="entry name" value="ACMSD"/>
</dbReference>
<evidence type="ECO:0000256" key="4">
    <source>
        <dbReference type="ARBA" id="ARBA00022833"/>
    </source>
</evidence>
<dbReference type="Proteomes" id="UP001174934">
    <property type="component" value="Unassembled WGS sequence"/>
</dbReference>
<dbReference type="InterPro" id="IPR006680">
    <property type="entry name" value="Amidohydro-rel"/>
</dbReference>
<gene>
    <name evidence="10" type="ORF">B0T17DRAFT_486670</name>
</gene>
<keyword evidence="2" id="KW-0479">Metal-binding</keyword>
<comment type="caution">
    <text evidence="10">The sequence shown here is derived from an EMBL/GenBank/DDBJ whole genome shotgun (WGS) entry which is preliminary data.</text>
</comment>
<evidence type="ECO:0000256" key="3">
    <source>
        <dbReference type="ARBA" id="ARBA00022793"/>
    </source>
</evidence>
<evidence type="ECO:0000313" key="10">
    <source>
        <dbReference type="EMBL" id="KAK0630498.1"/>
    </source>
</evidence>
<evidence type="ECO:0000256" key="8">
    <source>
        <dbReference type="RuleBase" id="RU366045"/>
    </source>
</evidence>
<evidence type="ECO:0000259" key="9">
    <source>
        <dbReference type="Pfam" id="PF04909"/>
    </source>
</evidence>
<evidence type="ECO:0000256" key="5">
    <source>
        <dbReference type="ARBA" id="ARBA00023239"/>
    </source>
</evidence>
<keyword evidence="3 8" id="KW-0210">Decarboxylase</keyword>
<evidence type="ECO:0000256" key="6">
    <source>
        <dbReference type="ARBA" id="ARBA00036832"/>
    </source>
</evidence>
<sequence length="353" mass="38909">MVGFGQGQHAQVNLTWTVHPPVNKVDLHHHMVPDFYARAVEEAGGDPSGWPTPSWSPDASRAMMSHLGIRLAVLSVTPPGPSIFAKDMSRQALLSRQLNEYSAELRDSDPTTFGFFATVPDITNTSAALLEIAYAFDVLHADGVTLYSRYGNSTTYLGNPIFEPIWAELDRRSATVFVHPTFGTDLTQVNKFMPLPLIDYPQETARAAVDMITRRTLNRYKNVKVILSHAGGTLPWLSGRLLTPLRATELAGADATYSLGTTYADALESFRSFYYDTALSTAPHVLRTLGELVPKDHVVYGSDFPYPPPASYPTFLEDLETYGYSCDDGDRVNFGNAKALISSLSVHKEKTEL</sequence>
<dbReference type="GO" id="GO:0047596">
    <property type="term" value="F:6-methylsalicylate decarboxylase activity"/>
    <property type="evidence" value="ECO:0007669"/>
    <property type="project" value="UniProtKB-EC"/>
</dbReference>
<keyword evidence="11" id="KW-1185">Reference proteome</keyword>
<dbReference type="GO" id="GO:0019748">
    <property type="term" value="P:secondary metabolic process"/>
    <property type="evidence" value="ECO:0007669"/>
    <property type="project" value="TreeGrafter"/>
</dbReference>
<dbReference type="Pfam" id="PF04909">
    <property type="entry name" value="Amidohydro_2"/>
    <property type="match status" value="1"/>
</dbReference>
<proteinExistence type="inferred from homology"/>
<dbReference type="PANTHER" id="PTHR21240:SF29">
    <property type="entry name" value="AMIDOHYDROLASE-RELATED DOMAIN-CONTAINING PROTEIN"/>
    <property type="match status" value="1"/>
</dbReference>
<organism evidence="10 11">
    <name type="scientific">Bombardia bombarda</name>
    <dbReference type="NCBI Taxonomy" id="252184"/>
    <lineage>
        <taxon>Eukaryota</taxon>
        <taxon>Fungi</taxon>
        <taxon>Dikarya</taxon>
        <taxon>Ascomycota</taxon>
        <taxon>Pezizomycotina</taxon>
        <taxon>Sordariomycetes</taxon>
        <taxon>Sordariomycetidae</taxon>
        <taxon>Sordariales</taxon>
        <taxon>Lasiosphaeriaceae</taxon>
        <taxon>Bombardia</taxon>
    </lineage>
</organism>
<dbReference type="AlphaFoldDB" id="A0AA39XAS2"/>
<dbReference type="GO" id="GO:0046872">
    <property type="term" value="F:metal ion binding"/>
    <property type="evidence" value="ECO:0007669"/>
    <property type="project" value="UniProtKB-KW"/>
</dbReference>
<evidence type="ECO:0000256" key="1">
    <source>
        <dbReference type="ARBA" id="ARBA00005871"/>
    </source>
</evidence>
<evidence type="ECO:0000256" key="2">
    <source>
        <dbReference type="ARBA" id="ARBA00022723"/>
    </source>
</evidence>
<keyword evidence="5 8" id="KW-0456">Lyase</keyword>
<dbReference type="GO" id="GO:0016787">
    <property type="term" value="F:hydrolase activity"/>
    <property type="evidence" value="ECO:0007669"/>
    <property type="project" value="InterPro"/>
</dbReference>